<keyword evidence="4" id="KW-1133">Transmembrane helix</keyword>
<dbReference type="PANTHER" id="PTHR24305">
    <property type="entry name" value="CYTOCHROME P450"/>
    <property type="match status" value="1"/>
</dbReference>
<dbReference type="Pfam" id="PF00067">
    <property type="entry name" value="p450"/>
    <property type="match status" value="3"/>
</dbReference>
<dbReference type="GO" id="GO:0005506">
    <property type="term" value="F:iron ion binding"/>
    <property type="evidence" value="ECO:0007669"/>
    <property type="project" value="InterPro"/>
</dbReference>
<dbReference type="OrthoDB" id="6480556at2759"/>
<dbReference type="InterPro" id="IPR017972">
    <property type="entry name" value="Cyt_P450_CS"/>
</dbReference>
<protein>
    <submittedName>
        <fullName evidence="6">Aste57867_11397 protein</fullName>
    </submittedName>
</protein>
<name>A0A485KSV5_9STRA</name>
<keyword evidence="7" id="KW-1185">Reference proteome</keyword>
<dbReference type="GO" id="GO:0016705">
    <property type="term" value="F:oxidoreductase activity, acting on paired donors, with incorporation or reduction of molecular oxygen"/>
    <property type="evidence" value="ECO:0007669"/>
    <property type="project" value="InterPro"/>
</dbReference>
<dbReference type="SUPFAM" id="SSF48264">
    <property type="entry name" value="Cytochrome P450"/>
    <property type="match status" value="3"/>
</dbReference>
<feature type="transmembrane region" description="Helical" evidence="4">
    <location>
        <begin position="84"/>
        <end position="103"/>
    </location>
</feature>
<dbReference type="InterPro" id="IPR002401">
    <property type="entry name" value="Cyt_P450_E_grp-I"/>
</dbReference>
<dbReference type="Gene3D" id="1.10.630.10">
    <property type="entry name" value="Cytochrome P450"/>
    <property type="match status" value="3"/>
</dbReference>
<reference evidence="6 7" key="1">
    <citation type="submission" date="2019-03" db="EMBL/GenBank/DDBJ databases">
        <authorList>
            <person name="Gaulin E."/>
            <person name="Dumas B."/>
        </authorList>
    </citation>
    <scope>NUCLEOTIDE SEQUENCE [LARGE SCALE GENOMIC DNA]</scope>
    <source>
        <strain evidence="6">CBS 568.67</strain>
    </source>
</reference>
<dbReference type="PRINTS" id="PR00463">
    <property type="entry name" value="EP450I"/>
</dbReference>
<evidence type="ECO:0000313" key="6">
    <source>
        <dbReference type="EMBL" id="VFT88258.1"/>
    </source>
</evidence>
<dbReference type="InterPro" id="IPR050121">
    <property type="entry name" value="Cytochrome_P450_monoxygenase"/>
</dbReference>
<feature type="binding site" description="axial binding residue" evidence="3">
    <location>
        <position position="1302"/>
    </location>
    <ligand>
        <name>heme</name>
        <dbReference type="ChEBI" id="CHEBI:30413"/>
    </ligand>
    <ligandPart>
        <name>Fe</name>
        <dbReference type="ChEBI" id="CHEBI:18248"/>
    </ligandPart>
</feature>
<evidence type="ECO:0000256" key="3">
    <source>
        <dbReference type="PIRSR" id="PIRSR602401-1"/>
    </source>
</evidence>
<proteinExistence type="inferred from homology"/>
<gene>
    <name evidence="6" type="primary">Aste57867_11397</name>
    <name evidence="5" type="ORF">As57867_011355</name>
    <name evidence="6" type="ORF">ASTE57867_11397</name>
</gene>
<dbReference type="InterPro" id="IPR036396">
    <property type="entry name" value="Cyt_P450_sf"/>
</dbReference>
<keyword evidence="4" id="KW-0812">Transmembrane</keyword>
<sequence>MRDYFADMFGGVGLLSSEDGIHDHQRKTLNPHFKIPHVKTSLGVFYAQALRCCHNVLDPAAATKSPLVLNTGPSSSSTSTNMNIVLRQLTLNVIGLSAFGYDFDANTAALQAYADMVMPPNHLMLLAASSIPGFLSLPLPFLRRRKRARATLMALLGDVIKAKNVKPQDEKDTGQDLLDLMLEFNVDSHDAMVHTLTFMWAGHETASAALSWIFYMLSSHPIMAARVRDECTAALRHFGAFDTWEAISELVYTTAFIQETLRMHPPIPIISRRTPWTTGTDVIAIPAAMHRNPLYWTRADEFLPDRYLEGTMLYAPDATRRGGTKACIGKHFVLAELQVVVGTVVSKYHFDVTNEANCNPKYNGATAQPTKLDVTIQRVEDQPRFTLQFNMSLIVGVGVAIVVGAFGVVYFLVFKPLFSPLNHLPGPKPTSLMMGNAAEFNTAMAEWRTKGGFAEPYYSWMRTFGGIVHYRLVVLEMVLVTDPKAVQNIIVANAANFPRHPSSRNFFKEMFSGVGLLSSEGSMHNRQRQVLKHHFSMSQVKTSLGVFRALALRCCNTVMDLAVDSQTRIQVNSVFQQLTLSAIGLSVFGYDFQTNEAAHKAYTDMNFPPNVLLFLATQAMPWLTSLPIESFQRRERARMSLFDIMSGIIKAKLESDHDPAKPRDLLDLMLESKVDSHEAIVHTLTLLWAGHETTSAALCWVFYFLATKPSMAAQVRRECQAVLKKFGSFDEWEAIAELKYTTAFIQETLRLYPVVPDLTRRTVAQNCSIPMSDGSFAFLPKDTTVLVGTCAMHRDPQYWTQADEFEPERFIEGTSVNLKDQKLRGGKSHTFNFMPFSFGSKNCIGQRFAMAEMQILLATLVSNYEFALAADANCKPSYFGTVVLPINLAMRVRHAGRQLTHANKSTLGTFPEPYKSWVREYGGAVFYRLGFLKLILVTDPQALHFIFVTQGNHFPRAQGIHLYFADMFAGVGLLSSEGAVHDHQRKTLNPHFSHVHVKASLGIFYAQALRCCRDILDPAVASQAPLHMTSVFHKLALNAIGLSAFGHDFDADEAALIAYADFCMPQNHLLFVGASTIPGFTSLPFPSFRRRNRARATLVGIMEAIIDAKLKAKRASDGEHLRDMLDLMLEANMPRHEAIVHTMTLMFAGHDTTAAALSWVTLMLASHPSVAARVREESRAVCRELGALGKWDALMRLPFTTAVIQETLRLHPPVPVMSRRTALATCDMPMSDGSTITVPKGMHVIVMPSVMHRNPLYWTDPDTFLPDRFLADSLLFAQDAALRGGQSHAMYFMPFSFGAKNCLGQRFAMAELQVVVATLASKYEFAVTGDTNGNHKYNGSTVQPANLDMTIRCVDE</sequence>
<dbReference type="EMBL" id="VJMH01005279">
    <property type="protein sequence ID" value="KAF0697944.1"/>
    <property type="molecule type" value="Genomic_DNA"/>
</dbReference>
<comment type="similarity">
    <text evidence="2">Belongs to the cytochrome P450 family.</text>
</comment>
<organism evidence="6 7">
    <name type="scientific">Aphanomyces stellatus</name>
    <dbReference type="NCBI Taxonomy" id="120398"/>
    <lineage>
        <taxon>Eukaryota</taxon>
        <taxon>Sar</taxon>
        <taxon>Stramenopiles</taxon>
        <taxon>Oomycota</taxon>
        <taxon>Saprolegniomycetes</taxon>
        <taxon>Saprolegniales</taxon>
        <taxon>Verrucalvaceae</taxon>
        <taxon>Aphanomyces</taxon>
    </lineage>
</organism>
<evidence type="ECO:0000256" key="1">
    <source>
        <dbReference type="ARBA" id="ARBA00001971"/>
    </source>
</evidence>
<dbReference type="GO" id="GO:0004497">
    <property type="term" value="F:monooxygenase activity"/>
    <property type="evidence" value="ECO:0007669"/>
    <property type="project" value="InterPro"/>
</dbReference>
<keyword evidence="3" id="KW-0479">Metal-binding</keyword>
<reference evidence="5" key="2">
    <citation type="submission" date="2019-06" db="EMBL/GenBank/DDBJ databases">
        <title>Genomics analysis of Aphanomyces spp. identifies a new class of oomycete effector associated with host adaptation.</title>
        <authorList>
            <person name="Gaulin E."/>
        </authorList>
    </citation>
    <scope>NUCLEOTIDE SEQUENCE</scope>
    <source>
        <strain evidence="5">CBS 578.67</strain>
    </source>
</reference>
<accession>A0A485KSV5</accession>
<dbReference type="EMBL" id="CAADRA010005300">
    <property type="protein sequence ID" value="VFT88258.1"/>
    <property type="molecule type" value="Genomic_DNA"/>
</dbReference>
<evidence type="ECO:0000313" key="7">
    <source>
        <dbReference type="Proteomes" id="UP000332933"/>
    </source>
</evidence>
<feature type="transmembrane region" description="Helical" evidence="4">
    <location>
        <begin position="393"/>
        <end position="413"/>
    </location>
</feature>
<dbReference type="PRINTS" id="PR00385">
    <property type="entry name" value="P450"/>
</dbReference>
<keyword evidence="4" id="KW-0472">Membrane</keyword>
<dbReference type="PANTHER" id="PTHR24305:SF166">
    <property type="entry name" value="CYTOCHROME P450 12A4, MITOCHONDRIAL-RELATED"/>
    <property type="match status" value="1"/>
</dbReference>
<keyword evidence="3" id="KW-0408">Iron</keyword>
<comment type="cofactor">
    <cofactor evidence="1 3">
        <name>heme</name>
        <dbReference type="ChEBI" id="CHEBI:30413"/>
    </cofactor>
</comment>
<evidence type="ECO:0000256" key="2">
    <source>
        <dbReference type="ARBA" id="ARBA00010617"/>
    </source>
</evidence>
<dbReference type="GO" id="GO:0020037">
    <property type="term" value="F:heme binding"/>
    <property type="evidence" value="ECO:0007669"/>
    <property type="project" value="InterPro"/>
</dbReference>
<dbReference type="InterPro" id="IPR001128">
    <property type="entry name" value="Cyt_P450"/>
</dbReference>
<dbReference type="Proteomes" id="UP000332933">
    <property type="component" value="Unassembled WGS sequence"/>
</dbReference>
<evidence type="ECO:0000256" key="4">
    <source>
        <dbReference type="SAM" id="Phobius"/>
    </source>
</evidence>
<dbReference type="PROSITE" id="PS00086">
    <property type="entry name" value="CYTOCHROME_P450"/>
    <property type="match status" value="2"/>
</dbReference>
<feature type="transmembrane region" description="Helical" evidence="4">
    <location>
        <begin position="123"/>
        <end position="142"/>
    </location>
</feature>
<evidence type="ECO:0000313" key="5">
    <source>
        <dbReference type="EMBL" id="KAF0697944.1"/>
    </source>
</evidence>
<keyword evidence="3" id="KW-0349">Heme</keyword>